<feature type="coiled-coil region" evidence="1">
    <location>
        <begin position="34"/>
        <end position="75"/>
    </location>
</feature>
<accession>A0A0G0WWK1</accession>
<protein>
    <submittedName>
        <fullName evidence="3">Septum formation initiator</fullName>
    </submittedName>
</protein>
<evidence type="ECO:0000256" key="2">
    <source>
        <dbReference type="SAM" id="Phobius"/>
    </source>
</evidence>
<name>A0A0G0WWK1_9BACT</name>
<dbReference type="Proteomes" id="UP000034749">
    <property type="component" value="Unassembled WGS sequence"/>
</dbReference>
<dbReference type="InterPro" id="IPR007060">
    <property type="entry name" value="FtsL/DivIC"/>
</dbReference>
<proteinExistence type="predicted"/>
<dbReference type="AlphaFoldDB" id="A0A0G0WWK1"/>
<reference evidence="3 4" key="1">
    <citation type="journal article" date="2015" name="Nature">
        <title>rRNA introns, odd ribosomes, and small enigmatic genomes across a large radiation of phyla.</title>
        <authorList>
            <person name="Brown C.T."/>
            <person name="Hug L.A."/>
            <person name="Thomas B.C."/>
            <person name="Sharon I."/>
            <person name="Castelle C.J."/>
            <person name="Singh A."/>
            <person name="Wilkins M.J."/>
            <person name="Williams K.H."/>
            <person name="Banfield J.F."/>
        </authorList>
    </citation>
    <scope>NUCLEOTIDE SEQUENCE [LARGE SCALE GENOMIC DNA]</scope>
</reference>
<dbReference type="Pfam" id="PF04977">
    <property type="entry name" value="DivIC"/>
    <property type="match status" value="1"/>
</dbReference>
<evidence type="ECO:0000256" key="1">
    <source>
        <dbReference type="SAM" id="Coils"/>
    </source>
</evidence>
<keyword evidence="2" id="KW-1133">Transmembrane helix</keyword>
<keyword evidence="1" id="KW-0175">Coiled coil</keyword>
<dbReference type="EMBL" id="LBZW01000002">
    <property type="protein sequence ID" value="KKR79782.1"/>
    <property type="molecule type" value="Genomic_DNA"/>
</dbReference>
<organism evidence="3 4">
    <name type="scientific">Candidatus Nomurabacteria bacterium GW2011_GWA2_40_9</name>
    <dbReference type="NCBI Taxonomy" id="1618734"/>
    <lineage>
        <taxon>Bacteria</taxon>
        <taxon>Candidatus Nomuraibacteriota</taxon>
    </lineage>
</organism>
<evidence type="ECO:0000313" key="4">
    <source>
        <dbReference type="Proteomes" id="UP000034749"/>
    </source>
</evidence>
<feature type="transmembrane region" description="Helical" evidence="2">
    <location>
        <begin position="17"/>
        <end position="38"/>
    </location>
</feature>
<sequence>MRNFQEKKSGRRILESWPFLVVLTVVILVFAYGVFDLLNKMKDTKENKDIAEAKVNELENRKEKLGEDINNLNTDEGKERVFRENFGLARAGEGLIVIVDDKEKIADETVEKKGFFSFLKNLFK</sequence>
<gene>
    <name evidence="3" type="ORF">UU24_C0002G0018</name>
</gene>
<keyword evidence="2" id="KW-0472">Membrane</keyword>
<evidence type="ECO:0000313" key="3">
    <source>
        <dbReference type="EMBL" id="KKR79782.1"/>
    </source>
</evidence>
<comment type="caution">
    <text evidence="3">The sequence shown here is derived from an EMBL/GenBank/DDBJ whole genome shotgun (WGS) entry which is preliminary data.</text>
</comment>
<keyword evidence="2" id="KW-0812">Transmembrane</keyword>